<evidence type="ECO:0000256" key="3">
    <source>
        <dbReference type="ARBA" id="ARBA00023002"/>
    </source>
</evidence>
<dbReference type="Proteomes" id="UP001163105">
    <property type="component" value="Unassembled WGS sequence"/>
</dbReference>
<dbReference type="PANTHER" id="PTHR44229:SF4">
    <property type="entry name" value="15-HYDROXYPROSTAGLANDIN DEHYDROGENASE [NAD(+)]"/>
    <property type="match status" value="1"/>
</dbReference>
<keyword evidence="2" id="KW-0521">NADP</keyword>
<comment type="similarity">
    <text evidence="1">Belongs to the short-chain dehydrogenases/reductases (SDR) family.</text>
</comment>
<sequence length="234" mass="26010">MAQSVGGKYAVMDVTSWESQVTAFQQAIDCYGRIDYVFPFAGIGENKWVASKEDDSCGSVFLKPNLSVLDINLTGALYTMSLAVQHFRRQKLDLYGFRGKIVVSGSFCGIYCCPSLPIYTTSKHAITGIVRCWGKQLVTEGITLNSVNPNVMRTNLSTNDFYDNLDREGLLTPIDGVTEACIQFLGENGDSGQCCEVGPNYHHGQGMYLPLFPLIMDKKQQRVYDKLEERGQAR</sequence>
<dbReference type="GO" id="GO:0005737">
    <property type="term" value="C:cytoplasm"/>
    <property type="evidence" value="ECO:0007669"/>
    <property type="project" value="TreeGrafter"/>
</dbReference>
<dbReference type="PROSITE" id="PS00061">
    <property type="entry name" value="ADH_SHORT"/>
    <property type="match status" value="1"/>
</dbReference>
<dbReference type="InterPro" id="IPR020904">
    <property type="entry name" value="Sc_DH/Rdtase_CS"/>
</dbReference>
<dbReference type="AlphaFoldDB" id="A0AB34G4J0"/>
<evidence type="ECO:0000256" key="1">
    <source>
        <dbReference type="ARBA" id="ARBA00006484"/>
    </source>
</evidence>
<organism evidence="4 5">
    <name type="scientific">Purpureocillium lavendulum</name>
    <dbReference type="NCBI Taxonomy" id="1247861"/>
    <lineage>
        <taxon>Eukaryota</taxon>
        <taxon>Fungi</taxon>
        <taxon>Dikarya</taxon>
        <taxon>Ascomycota</taxon>
        <taxon>Pezizomycotina</taxon>
        <taxon>Sordariomycetes</taxon>
        <taxon>Hypocreomycetidae</taxon>
        <taxon>Hypocreales</taxon>
        <taxon>Ophiocordycipitaceae</taxon>
        <taxon>Purpureocillium</taxon>
    </lineage>
</organism>
<dbReference type="SUPFAM" id="SSF51735">
    <property type="entry name" value="NAD(P)-binding Rossmann-fold domains"/>
    <property type="match status" value="1"/>
</dbReference>
<keyword evidence="3" id="KW-0560">Oxidoreductase</keyword>
<evidence type="ECO:0000313" key="4">
    <source>
        <dbReference type="EMBL" id="KAJ6445155.1"/>
    </source>
</evidence>
<dbReference type="GO" id="GO:0016616">
    <property type="term" value="F:oxidoreductase activity, acting on the CH-OH group of donors, NAD or NADP as acceptor"/>
    <property type="evidence" value="ECO:0007669"/>
    <property type="project" value="TreeGrafter"/>
</dbReference>
<proteinExistence type="inferred from homology"/>
<dbReference type="Pfam" id="PF00106">
    <property type="entry name" value="adh_short"/>
    <property type="match status" value="1"/>
</dbReference>
<name>A0AB34G4J0_9HYPO</name>
<gene>
    <name evidence="4" type="ORF">O9K51_03559</name>
</gene>
<dbReference type="PANTHER" id="PTHR44229">
    <property type="entry name" value="15-HYDROXYPROSTAGLANDIN DEHYDROGENASE [NAD(+)]"/>
    <property type="match status" value="1"/>
</dbReference>
<evidence type="ECO:0000313" key="5">
    <source>
        <dbReference type="Proteomes" id="UP001163105"/>
    </source>
</evidence>
<dbReference type="PRINTS" id="PR00081">
    <property type="entry name" value="GDHRDH"/>
</dbReference>
<accession>A0AB34G4J0</accession>
<comment type="caution">
    <text evidence="4">The sequence shown here is derived from an EMBL/GenBank/DDBJ whole genome shotgun (WGS) entry which is preliminary data.</text>
</comment>
<evidence type="ECO:0000256" key="2">
    <source>
        <dbReference type="ARBA" id="ARBA00022857"/>
    </source>
</evidence>
<dbReference type="Gene3D" id="3.40.50.720">
    <property type="entry name" value="NAD(P)-binding Rossmann-like Domain"/>
    <property type="match status" value="1"/>
</dbReference>
<keyword evidence="5" id="KW-1185">Reference proteome</keyword>
<dbReference type="InterPro" id="IPR002347">
    <property type="entry name" value="SDR_fam"/>
</dbReference>
<reference evidence="4" key="1">
    <citation type="submission" date="2023-01" db="EMBL/GenBank/DDBJ databases">
        <title>The growth and conidiation of Purpureocillium lavendulum are regulated by nitrogen source and histone H3K14 acetylation.</title>
        <authorList>
            <person name="Tang P."/>
            <person name="Han J."/>
            <person name="Zhang C."/>
            <person name="Tang P."/>
            <person name="Qi F."/>
            <person name="Zhang K."/>
            <person name="Liang L."/>
        </authorList>
    </citation>
    <scope>NUCLEOTIDE SEQUENCE</scope>
    <source>
        <strain evidence="4">YMF1.00683</strain>
    </source>
</reference>
<protein>
    <submittedName>
        <fullName evidence="4">Glucose 1-dehydrogenase</fullName>
    </submittedName>
</protein>
<dbReference type="EMBL" id="JAQHRD010000002">
    <property type="protein sequence ID" value="KAJ6445155.1"/>
    <property type="molecule type" value="Genomic_DNA"/>
</dbReference>
<dbReference type="InterPro" id="IPR036291">
    <property type="entry name" value="NAD(P)-bd_dom_sf"/>
</dbReference>